<dbReference type="EMBL" id="JADBGQ010000008">
    <property type="protein sequence ID" value="KAG5386028.1"/>
    <property type="molecule type" value="Genomic_DNA"/>
</dbReference>
<name>A0ABQ7LHI7_BRACM</name>
<organism evidence="1 2">
    <name type="scientific">Brassica rapa subsp. trilocularis</name>
    <dbReference type="NCBI Taxonomy" id="1813537"/>
    <lineage>
        <taxon>Eukaryota</taxon>
        <taxon>Viridiplantae</taxon>
        <taxon>Streptophyta</taxon>
        <taxon>Embryophyta</taxon>
        <taxon>Tracheophyta</taxon>
        <taxon>Spermatophyta</taxon>
        <taxon>Magnoliopsida</taxon>
        <taxon>eudicotyledons</taxon>
        <taxon>Gunneridae</taxon>
        <taxon>Pentapetalae</taxon>
        <taxon>rosids</taxon>
        <taxon>malvids</taxon>
        <taxon>Brassicales</taxon>
        <taxon>Brassicaceae</taxon>
        <taxon>Brassiceae</taxon>
        <taxon>Brassica</taxon>
    </lineage>
</organism>
<reference evidence="1 2" key="1">
    <citation type="submission" date="2021-03" db="EMBL/GenBank/DDBJ databases">
        <authorList>
            <person name="King G.J."/>
            <person name="Bancroft I."/>
            <person name="Baten A."/>
            <person name="Bloomfield J."/>
            <person name="Borpatragohain P."/>
            <person name="He Z."/>
            <person name="Irish N."/>
            <person name="Irwin J."/>
            <person name="Liu K."/>
            <person name="Mauleon R.P."/>
            <person name="Moore J."/>
            <person name="Morris R."/>
            <person name="Ostergaard L."/>
            <person name="Wang B."/>
            <person name="Wells R."/>
        </authorList>
    </citation>
    <scope>NUCLEOTIDE SEQUENCE [LARGE SCALE GENOMIC DNA]</scope>
    <source>
        <strain evidence="1">R-o-18</strain>
        <tissue evidence="1">Leaf</tissue>
    </source>
</reference>
<proteinExistence type="predicted"/>
<comment type="caution">
    <text evidence="1">The sequence shown here is derived from an EMBL/GenBank/DDBJ whole genome shotgun (WGS) entry which is preliminary data.</text>
</comment>
<keyword evidence="2" id="KW-1185">Reference proteome</keyword>
<evidence type="ECO:0000313" key="1">
    <source>
        <dbReference type="EMBL" id="KAG5386028.1"/>
    </source>
</evidence>
<dbReference type="Proteomes" id="UP000823674">
    <property type="component" value="Chromosome A09"/>
</dbReference>
<gene>
    <name evidence="1" type="primary">A09g516900.1_BraROA</name>
    <name evidence="1" type="ORF">IGI04_037498</name>
</gene>
<accession>A0ABQ7LHI7</accession>
<sequence length="60" mass="6788">MEKLISAAMLTNDKMKFGLRTRGERGISDGRCCREVGTSGSPAETEWIVRLCRVCLELRR</sequence>
<evidence type="ECO:0000313" key="2">
    <source>
        <dbReference type="Proteomes" id="UP000823674"/>
    </source>
</evidence>
<protein>
    <submittedName>
        <fullName evidence="1">Uncharacterized protein</fullName>
    </submittedName>
</protein>